<evidence type="ECO:0000259" key="5">
    <source>
        <dbReference type="Pfam" id="PF10597"/>
    </source>
</evidence>
<protein>
    <submittedName>
        <fullName evidence="7">Unnamed protein product</fullName>
    </submittedName>
</protein>
<dbReference type="GO" id="GO:0000244">
    <property type="term" value="P:spliceosomal tri-snRNP complex assembly"/>
    <property type="evidence" value="ECO:0007669"/>
    <property type="project" value="TreeGrafter"/>
</dbReference>
<dbReference type="InterPro" id="IPR012337">
    <property type="entry name" value="RNaseH-like_sf"/>
</dbReference>
<evidence type="ECO:0000256" key="1">
    <source>
        <dbReference type="SAM" id="MobiDB-lite"/>
    </source>
</evidence>
<evidence type="ECO:0000259" key="3">
    <source>
        <dbReference type="Pfam" id="PF08083"/>
    </source>
</evidence>
<feature type="compositionally biased region" description="Pro residues" evidence="1">
    <location>
        <begin position="1"/>
        <end position="12"/>
    </location>
</feature>
<evidence type="ECO:0000259" key="4">
    <source>
        <dbReference type="Pfam" id="PF10596"/>
    </source>
</evidence>
<dbReference type="OrthoDB" id="1931567at2759"/>
<dbReference type="Pfam" id="PF10596">
    <property type="entry name" value="U6-snRNA_bdg"/>
    <property type="match status" value="1"/>
</dbReference>
<evidence type="ECO:0000259" key="2">
    <source>
        <dbReference type="Pfam" id="PF08082"/>
    </source>
</evidence>
<comment type="caution">
    <text evidence="7">The sequence shown here is derived from an EMBL/GenBank/DDBJ whole genome shotgun (WGS) entry which is preliminary data.</text>
</comment>
<dbReference type="Proteomes" id="UP001165063">
    <property type="component" value="Unassembled WGS sequence"/>
</dbReference>
<feature type="domain" description="Pre-mRNA-processing-splicing factor 8 U6-snRNA-binding" evidence="4">
    <location>
        <begin position="1521"/>
        <end position="1678"/>
    </location>
</feature>
<dbReference type="Pfam" id="PF10598">
    <property type="entry name" value="RRM_4"/>
    <property type="match status" value="1"/>
</dbReference>
<dbReference type="GO" id="GO:0030620">
    <property type="term" value="F:U2 snRNA binding"/>
    <property type="evidence" value="ECO:0007669"/>
    <property type="project" value="TreeGrafter"/>
</dbReference>
<feature type="domain" description="PRO8NT" evidence="2">
    <location>
        <begin position="132"/>
        <end position="282"/>
    </location>
</feature>
<dbReference type="GO" id="GO:0030623">
    <property type="term" value="F:U5 snRNA binding"/>
    <property type="evidence" value="ECO:0007669"/>
    <property type="project" value="InterPro"/>
</dbReference>
<feature type="compositionally biased region" description="Pro residues" evidence="1">
    <location>
        <begin position="50"/>
        <end position="82"/>
    </location>
</feature>
<dbReference type="InterPro" id="IPR019582">
    <property type="entry name" value="RRM_spliceosomal_PrP8"/>
</dbReference>
<dbReference type="InterPro" id="IPR019581">
    <property type="entry name" value="Prp8_U5-snRNA-bd"/>
</dbReference>
<evidence type="ECO:0000313" key="8">
    <source>
        <dbReference type="Proteomes" id="UP001165063"/>
    </source>
</evidence>
<feature type="domain" description="Pre-mRNA-processing-splicing factor 8 U5-snRNA-binding" evidence="5">
    <location>
        <begin position="1315"/>
        <end position="1451"/>
    </location>
</feature>
<gene>
    <name evidence="7" type="ORF">Amon01_000082400</name>
</gene>
<dbReference type="GO" id="GO:0071013">
    <property type="term" value="C:catalytic step 2 spliceosome"/>
    <property type="evidence" value="ECO:0007669"/>
    <property type="project" value="TreeGrafter"/>
</dbReference>
<dbReference type="Pfam" id="PF10597">
    <property type="entry name" value="U5_2-snRNA_bdg"/>
    <property type="match status" value="1"/>
</dbReference>
<dbReference type="InterPro" id="IPR019580">
    <property type="entry name" value="Prp8_U6-snRNA-bd"/>
</dbReference>
<reference evidence="7" key="1">
    <citation type="submission" date="2023-04" db="EMBL/GenBank/DDBJ databases">
        <title>Ambrosiozyma monospora NBRC 1965.</title>
        <authorList>
            <person name="Ichikawa N."/>
            <person name="Sato H."/>
            <person name="Tonouchi N."/>
        </authorList>
    </citation>
    <scope>NUCLEOTIDE SEQUENCE</scope>
    <source>
        <strain evidence="7">NBRC 1965</strain>
    </source>
</reference>
<organism evidence="7 8">
    <name type="scientific">Ambrosiozyma monospora</name>
    <name type="common">Yeast</name>
    <name type="synonym">Endomycopsis monosporus</name>
    <dbReference type="NCBI Taxonomy" id="43982"/>
    <lineage>
        <taxon>Eukaryota</taxon>
        <taxon>Fungi</taxon>
        <taxon>Dikarya</taxon>
        <taxon>Ascomycota</taxon>
        <taxon>Saccharomycotina</taxon>
        <taxon>Pichiomycetes</taxon>
        <taxon>Pichiales</taxon>
        <taxon>Pichiaceae</taxon>
        <taxon>Ambrosiozyma</taxon>
    </lineage>
</organism>
<dbReference type="GO" id="GO:0017070">
    <property type="term" value="F:U6 snRNA binding"/>
    <property type="evidence" value="ECO:0007669"/>
    <property type="project" value="InterPro"/>
</dbReference>
<feature type="region of interest" description="Disordered" evidence="1">
    <location>
        <begin position="1"/>
        <end position="102"/>
    </location>
</feature>
<evidence type="ECO:0000259" key="6">
    <source>
        <dbReference type="Pfam" id="PF10598"/>
    </source>
</evidence>
<keyword evidence="8" id="KW-1185">Reference proteome</keyword>
<dbReference type="PANTHER" id="PTHR11140:SF0">
    <property type="entry name" value="PRE-MRNA-PROCESSING-SPLICING FACTOR 8"/>
    <property type="match status" value="1"/>
</dbReference>
<dbReference type="GO" id="GO:0005682">
    <property type="term" value="C:U5 snRNP"/>
    <property type="evidence" value="ECO:0007669"/>
    <property type="project" value="TreeGrafter"/>
</dbReference>
<name>A0A9W6YQL8_AMBMO</name>
<evidence type="ECO:0000313" key="7">
    <source>
        <dbReference type="EMBL" id="GMG19900.1"/>
    </source>
</evidence>
<dbReference type="InterPro" id="IPR012592">
    <property type="entry name" value="PROCN"/>
</dbReference>
<dbReference type="InterPro" id="IPR027652">
    <property type="entry name" value="PRP8"/>
</dbReference>
<dbReference type="EMBL" id="BSXU01000232">
    <property type="protein sequence ID" value="GMG19900.1"/>
    <property type="molecule type" value="Genomic_DNA"/>
</dbReference>
<dbReference type="SUPFAM" id="SSF53098">
    <property type="entry name" value="Ribonuclease H-like"/>
    <property type="match status" value="1"/>
</dbReference>
<accession>A0A9W6YQL8</accession>
<sequence>MPPKHPPPGPPPKSKRINGEPPTKKPKNGSHGLPPPPPPPGMKVKSTSHQPPPPPPPGIRSRPPPPPPSSKNRRGPPPPPPGMRGKPSSQQHHTPKLSEKELQIRSQQWLQLQKKRFSEAKVQKGTFVHSSKIEMPPEHLRKIMNDQGDLSSKKFTQEKRSILGSLKYMPHAVLKLLESMPQPWEQTKEVKVLYHMTGAITFVNEIPRVIEPVYTAQWASMWIQMRREKRDRRHFKRIRFPPFDDEEPPLDYSEQIEELEPMDPINLEFDLEDSAISEWFYDSKPLIDNLQFVNGESYKKWNLSLDIMAALYRIATPLLNDVVDPNYYYLFDKKSFFTAKALNVALPGGPKFEPLYKDMDPEDDDFNEFNSLDRIIYRTPIRTEYRVAFPFLYNSLVRSVELSWYHDPSVLFIKNEDPDVPLFSFNPLLNPIRPRNSIVNEVQETDFDEKTGELLEDDELNGVELSPFLEDEELEPEDSSAAVDLLWAPYPFNRRSGNMVRAEDVPLVKSWYQQHSSKEHPVKVRVSYQKLLKLSVANGLKDSHPVPQRKVSLLKSLKNTKYFQQTSIDWVEAGIQVCRQGYNMLNLLIHRKGLTYLHLDYNFNLKPTKTLTTKERKKSRFGIAFHLIREILRITKLIVDTHVQYRLGNIDAFQLADGIYYALNHLGQLTGIYRYKYKVMHQIRACKDLKHVVYYRFNNVIGKGPGCGFWQPAWRVWIFFMRGIIPLLERWLGNLLARQFEGRQSKEVAKTITKQRVDSYYDLELRASVMHDILDMIPEGIKQNKSKAILQHLSEAWRCWKANIPWKVPGLPEPIEKIIERYVKAKADGWISVAHYNRDRIKRGANVDKAVAKKNLGRLTRLWIKNEQERQLAYQKEGPYVSNSEGVSMFNTMLNWLESRKFVPIPFPPTNYKHDTKILILALENLKETYQAKGRLNSSERQELALIEQAYDNPHEFLANIKKQILTQRKFREVSLEMMDHYSHISPVYDVDPIEKIVDAYLDQYLWYEADKRGLFPNWIKPNDAEIPPLLVYKWCQGITNLHDVWETKDGQSNVMLQTNLNKLADKVDLTLLNHLLKLITDANIADYVTGKMNIALNYKDMHHVNQYGLIRGLQFSSFVYQYYGMLVDLLILGLERASEIAGPPNRPSEFMEFPDVETQCNSPIRLYSRYIDKIHILFRFSEDESEELVQEFLSENPDPNFEYIIGYNNRRCWPRDSRMKLMRRDVHLGRATFWEVQGRVPRSIVNINWEDTLASVYSKDNPNLLFTMCGFEVRILPKIRMSEDSSSKEGVWDLIDEETKECTAKAYLQVTQEDVEKFENRIRQILMSSGSTTFTKIASKWNTALLSMFAYYREATVATESLLDVLVKSETKIQTRVKMGLNSKMPSRFPPAVFYTPKELGGLGMLSASHILIPASDLRWSKQTDTGITHFRSGMTHDDDRLIPTVFRYITTWENEFLDSQRVWSEFAIKRSEAEQQKRRLAYEDLEDSWDRGLPRISTLFQKDRQTLAIDKGYRARKEFKEYSIARSSPFWWISDRHDGKLWNLNAYRTDVIQALGGIETILEHTLFKGTGFESWEGLFWEKASGFEDTLKFKKLTNAQRSGLSQIPNRRFTLWWSPTINRANVYVGFLVQLDLTGIFLHGKIPTLKISLIQIFRAHLWQKIHESLVVDICQVLDSYLDELQIDSVEKLAIHPRKSYKMNSSAADILMSSSINWKMSKPSLLFDSNDTFNVTSSDKFWIDIQLRYGDYDSHDISRYARAKFLDYTSDSTNLYPSSTGILIAVDLAYNIKS</sequence>
<dbReference type="Pfam" id="PF08082">
    <property type="entry name" value="PRO8NT"/>
    <property type="match status" value="1"/>
</dbReference>
<dbReference type="FunFam" id="3.30.43.40:FF:000001">
    <property type="entry name" value="Pre-mRNA-processing-splicing factor 8"/>
    <property type="match status" value="1"/>
</dbReference>
<dbReference type="InterPro" id="IPR012591">
    <property type="entry name" value="PRO8NT"/>
</dbReference>
<dbReference type="Gene3D" id="3.30.43.40">
    <property type="entry name" value="Pre-mRNA-processing-splicing factor 8, U5-snRNA-binding domain"/>
    <property type="match status" value="1"/>
</dbReference>
<dbReference type="InterPro" id="IPR042516">
    <property type="entry name" value="Prp8_U5-snRNA-bd_sf"/>
</dbReference>
<dbReference type="Gene3D" id="3.90.1570.40">
    <property type="match status" value="1"/>
</dbReference>
<dbReference type="GO" id="GO:0097157">
    <property type="term" value="F:pre-mRNA intronic binding"/>
    <property type="evidence" value="ECO:0007669"/>
    <property type="project" value="TreeGrafter"/>
</dbReference>
<feature type="domain" description="RNA recognition motif spliceosomal PrP8" evidence="6">
    <location>
        <begin position="1066"/>
        <end position="1156"/>
    </location>
</feature>
<dbReference type="PANTHER" id="PTHR11140">
    <property type="entry name" value="PRE-MRNA SPLICING FACTOR PRP8"/>
    <property type="match status" value="1"/>
</dbReference>
<feature type="domain" description="PROCN" evidence="3">
    <location>
        <begin position="478"/>
        <end position="881"/>
    </location>
</feature>
<proteinExistence type="predicted"/>
<dbReference type="GO" id="GO:0030619">
    <property type="term" value="F:U1 snRNA binding"/>
    <property type="evidence" value="ECO:0007669"/>
    <property type="project" value="TreeGrafter"/>
</dbReference>
<dbReference type="Pfam" id="PF08083">
    <property type="entry name" value="PROCN"/>
    <property type="match status" value="1"/>
</dbReference>